<feature type="transmembrane region" description="Helical" evidence="2">
    <location>
        <begin position="244"/>
        <end position="263"/>
    </location>
</feature>
<dbReference type="InterPro" id="IPR036890">
    <property type="entry name" value="HATPase_C_sf"/>
</dbReference>
<evidence type="ECO:0000256" key="1">
    <source>
        <dbReference type="SAM" id="MobiDB-lite"/>
    </source>
</evidence>
<keyword evidence="2" id="KW-0472">Membrane</keyword>
<evidence type="ECO:0000256" key="2">
    <source>
        <dbReference type="SAM" id="Phobius"/>
    </source>
</evidence>
<dbReference type="Proteomes" id="UP000272015">
    <property type="component" value="Unassembled WGS sequence"/>
</dbReference>
<dbReference type="EMBL" id="QZVS01000004">
    <property type="protein sequence ID" value="RJT92753.1"/>
    <property type="molecule type" value="Genomic_DNA"/>
</dbReference>
<feature type="transmembrane region" description="Helical" evidence="2">
    <location>
        <begin position="166"/>
        <end position="185"/>
    </location>
</feature>
<feature type="region of interest" description="Disordered" evidence="1">
    <location>
        <begin position="77"/>
        <end position="131"/>
    </location>
</feature>
<proteinExistence type="predicted"/>
<keyword evidence="3" id="KW-0547">Nucleotide-binding</keyword>
<keyword evidence="4" id="KW-1185">Reference proteome</keyword>
<feature type="compositionally biased region" description="Low complexity" evidence="1">
    <location>
        <begin position="113"/>
        <end position="122"/>
    </location>
</feature>
<feature type="compositionally biased region" description="Low complexity" evidence="1">
    <location>
        <begin position="77"/>
        <end position="88"/>
    </location>
</feature>
<protein>
    <submittedName>
        <fullName evidence="3">ATP-binding protein</fullName>
    </submittedName>
</protein>
<dbReference type="GO" id="GO:0005524">
    <property type="term" value="F:ATP binding"/>
    <property type="evidence" value="ECO:0007669"/>
    <property type="project" value="UniProtKB-KW"/>
</dbReference>
<feature type="transmembrane region" description="Helical" evidence="2">
    <location>
        <begin position="192"/>
        <end position="212"/>
    </location>
</feature>
<feature type="compositionally biased region" description="Pro residues" evidence="1">
    <location>
        <begin position="97"/>
        <end position="112"/>
    </location>
</feature>
<feature type="transmembrane region" description="Helical" evidence="2">
    <location>
        <begin position="218"/>
        <end position="237"/>
    </location>
</feature>
<name>A0A3A5MZE4_9MICO</name>
<dbReference type="Gene3D" id="3.30.565.10">
    <property type="entry name" value="Histidine kinase-like ATPase, C-terminal domain"/>
    <property type="match status" value="1"/>
</dbReference>
<keyword evidence="2" id="KW-1133">Transmembrane helix</keyword>
<feature type="transmembrane region" description="Helical" evidence="2">
    <location>
        <begin position="269"/>
        <end position="292"/>
    </location>
</feature>
<dbReference type="AlphaFoldDB" id="A0A3A5MZE4"/>
<comment type="caution">
    <text evidence="3">The sequence shown here is derived from an EMBL/GenBank/DDBJ whole genome shotgun (WGS) entry which is preliminary data.</text>
</comment>
<keyword evidence="3" id="KW-0067">ATP-binding</keyword>
<gene>
    <name evidence="3" type="ORF">D6T64_00020</name>
</gene>
<sequence length="465" mass="47606">MRRSVIVRPAADGIEVVVRDDGVGFDPRAIARDRAGIAQSIIGRLDRLPGGLATVHSSPGAGTVIAVAWAPTGPIETDAPAAPATEAAVSESLTTRPPAPAVTPASPAPSPTAPTSSAASPAAPSPAPPPTGLLGLSRRSTALILALFLTLHGLFTLTTLGTSRSLPLELVSFALIVVAAAAVVWPAAQPIPLGRTLGILVLCAVTTLIMFVRTDARVFTASAFWHIAAVSVIVLILAARGRSFTAWGGYLALAAATITWAHLHALDPALAVATMVHHAGILVAGTLLVFGLGRMAGTLADLAAKLAARAAAEATLGAAVHERALQLNRVNTLARPALERIARGIRLTDAERTDCLLAEATMRDAIRARRLFVEPVIGAVRAARQRGVEVSLLDDYGDAPGSGPCPDATGCLAALAEIVAAELDATAQGSFTARVLPAGRSDLATIVIDAAEQRMLLIAPDGTVQ</sequence>
<evidence type="ECO:0000313" key="4">
    <source>
        <dbReference type="Proteomes" id="UP000272015"/>
    </source>
</evidence>
<accession>A0A3A5MZE4</accession>
<organism evidence="3 4">
    <name type="scientific">Cryobacterium melibiosiphilum</name>
    <dbReference type="NCBI Taxonomy" id="995039"/>
    <lineage>
        <taxon>Bacteria</taxon>
        <taxon>Bacillati</taxon>
        <taxon>Actinomycetota</taxon>
        <taxon>Actinomycetes</taxon>
        <taxon>Micrococcales</taxon>
        <taxon>Microbacteriaceae</taxon>
        <taxon>Cryobacterium</taxon>
    </lineage>
</organism>
<reference evidence="3 4" key="1">
    <citation type="submission" date="2018-09" db="EMBL/GenBank/DDBJ databases">
        <title>Novel species of Cryobacterium.</title>
        <authorList>
            <person name="Liu Q."/>
            <person name="Xin Y.-H."/>
        </authorList>
    </citation>
    <scope>NUCLEOTIDE SEQUENCE [LARGE SCALE GENOMIC DNA]</scope>
    <source>
        <strain evidence="3 4">Hh39</strain>
    </source>
</reference>
<keyword evidence="2" id="KW-0812">Transmembrane</keyword>
<feature type="transmembrane region" description="Helical" evidence="2">
    <location>
        <begin position="142"/>
        <end position="160"/>
    </location>
</feature>
<evidence type="ECO:0000313" key="3">
    <source>
        <dbReference type="EMBL" id="RJT92753.1"/>
    </source>
</evidence>
<dbReference type="SUPFAM" id="SSF55874">
    <property type="entry name" value="ATPase domain of HSP90 chaperone/DNA topoisomerase II/histidine kinase"/>
    <property type="match status" value="1"/>
</dbReference>